<keyword evidence="2" id="KW-1185">Reference proteome</keyword>
<sequence>MFYRALFIFLVVFISEARSQKYPYTLQADIGLLAGEKVSPVPAVQVFNGVRVDKFFSEAGITVGADIYKQLTILPLQIGVKWMPFQDKNLKPFLSFSAGYGIPLLNNKPEGKGYKGGAVINPSIGLRIKSKSKARLNFMAGFKHQRASILTTTFDALGKINSVLNEEYRYSRISLGFGVGF</sequence>
<evidence type="ECO:0000313" key="1">
    <source>
        <dbReference type="EMBL" id="SKB74982.1"/>
    </source>
</evidence>
<gene>
    <name evidence="1" type="ORF">SAMN05661099_2596</name>
</gene>
<proteinExistence type="predicted"/>
<dbReference type="EMBL" id="FUYR01000002">
    <property type="protein sequence ID" value="SKB74982.1"/>
    <property type="molecule type" value="Genomic_DNA"/>
</dbReference>
<accession>A0A1T5DT29</accession>
<reference evidence="2" key="1">
    <citation type="submission" date="2017-02" db="EMBL/GenBank/DDBJ databases">
        <authorList>
            <person name="Varghese N."/>
            <person name="Submissions S."/>
        </authorList>
    </citation>
    <scope>NUCLEOTIDE SEQUENCE [LARGE SCALE GENOMIC DNA]</scope>
    <source>
        <strain evidence="2">DSM 22385</strain>
    </source>
</reference>
<dbReference type="STRING" id="572036.SAMN05661099_2596"/>
<dbReference type="AlphaFoldDB" id="A0A1T5DT29"/>
<evidence type="ECO:0008006" key="3">
    <source>
        <dbReference type="Google" id="ProtNLM"/>
    </source>
</evidence>
<dbReference type="Proteomes" id="UP000189981">
    <property type="component" value="Unassembled WGS sequence"/>
</dbReference>
<organism evidence="1 2">
    <name type="scientific">Daejeonella lutea</name>
    <dbReference type="NCBI Taxonomy" id="572036"/>
    <lineage>
        <taxon>Bacteria</taxon>
        <taxon>Pseudomonadati</taxon>
        <taxon>Bacteroidota</taxon>
        <taxon>Sphingobacteriia</taxon>
        <taxon>Sphingobacteriales</taxon>
        <taxon>Sphingobacteriaceae</taxon>
        <taxon>Daejeonella</taxon>
    </lineage>
</organism>
<dbReference type="OrthoDB" id="711271at2"/>
<dbReference type="RefSeq" id="WP_079703088.1">
    <property type="nucleotide sequence ID" value="NZ_FUYR01000002.1"/>
</dbReference>
<name>A0A1T5DT29_9SPHI</name>
<evidence type="ECO:0000313" key="2">
    <source>
        <dbReference type="Proteomes" id="UP000189981"/>
    </source>
</evidence>
<protein>
    <recommendedName>
        <fullName evidence="3">Outer membrane protein beta-barrel domain-containing protein</fullName>
    </recommendedName>
</protein>